<accession>A0A1G9W9U1</accession>
<gene>
    <name evidence="5" type="ORF">SAMN05421820_105102</name>
</gene>
<dbReference type="GO" id="GO:0043565">
    <property type="term" value="F:sequence-specific DNA binding"/>
    <property type="evidence" value="ECO:0007669"/>
    <property type="project" value="InterPro"/>
</dbReference>
<dbReference type="Gene3D" id="2.60.120.10">
    <property type="entry name" value="Jelly Rolls"/>
    <property type="match status" value="1"/>
</dbReference>
<sequence>MKPQHLKIPNSADQSFSVRKDMLPNINNRWHYHNEIELICFHKGSGTQFVGDHINKFMPGDIVLVGKDLPHYWKYDMPCIKNPAAEEPYSTVIHFYDNFIGERFLHLPETKQIKTILEKAKRGILIRGENSPEIVRAIEKIYQSSGLIKIIKLLECLLAISNLPQVVLLSSLGFKYDYGDSEDERINDIYNFVLNNFQRRIHLNEIASIADLVPNSFCRYFKTRTGKTFSRFLLEIRIGYSCKLILENKMYIKQVCFESGFNNFASFHKSFKLITGKTPKLYQQAHTLA</sequence>
<dbReference type="AlphaFoldDB" id="A0A1G9W9U1"/>
<dbReference type="RefSeq" id="WP_074608167.1">
    <property type="nucleotide sequence ID" value="NZ_FNGY01000005.1"/>
</dbReference>
<organism evidence="5 6">
    <name type="scientific">Pedobacter steynii</name>
    <dbReference type="NCBI Taxonomy" id="430522"/>
    <lineage>
        <taxon>Bacteria</taxon>
        <taxon>Pseudomonadati</taxon>
        <taxon>Bacteroidota</taxon>
        <taxon>Sphingobacteriia</taxon>
        <taxon>Sphingobacteriales</taxon>
        <taxon>Sphingobacteriaceae</taxon>
        <taxon>Pedobacter</taxon>
    </lineage>
</organism>
<evidence type="ECO:0000313" key="6">
    <source>
        <dbReference type="Proteomes" id="UP000183200"/>
    </source>
</evidence>
<dbReference type="SMART" id="SM00342">
    <property type="entry name" value="HTH_ARAC"/>
    <property type="match status" value="1"/>
</dbReference>
<name>A0A1G9W9U1_9SPHI</name>
<evidence type="ECO:0000259" key="4">
    <source>
        <dbReference type="PROSITE" id="PS01124"/>
    </source>
</evidence>
<evidence type="ECO:0000256" key="1">
    <source>
        <dbReference type="ARBA" id="ARBA00023015"/>
    </source>
</evidence>
<dbReference type="PANTHER" id="PTHR43280:SF34">
    <property type="entry name" value="ARAC-FAMILY TRANSCRIPTIONAL REGULATOR"/>
    <property type="match status" value="1"/>
</dbReference>
<proteinExistence type="predicted"/>
<dbReference type="OrthoDB" id="9787988at2"/>
<dbReference type="PROSITE" id="PS01124">
    <property type="entry name" value="HTH_ARAC_FAMILY_2"/>
    <property type="match status" value="1"/>
</dbReference>
<keyword evidence="6" id="KW-1185">Reference proteome</keyword>
<dbReference type="EMBL" id="FNGY01000005">
    <property type="protein sequence ID" value="SDM81057.1"/>
    <property type="molecule type" value="Genomic_DNA"/>
</dbReference>
<protein>
    <submittedName>
        <fullName evidence="5">AraC-type DNA-binding protein</fullName>
    </submittedName>
</protein>
<dbReference type="InterPro" id="IPR018060">
    <property type="entry name" value="HTH_AraC"/>
</dbReference>
<dbReference type="SUPFAM" id="SSF51182">
    <property type="entry name" value="RmlC-like cupins"/>
    <property type="match status" value="1"/>
</dbReference>
<dbReference type="Pfam" id="PF12833">
    <property type="entry name" value="HTH_18"/>
    <property type="match status" value="1"/>
</dbReference>
<evidence type="ECO:0000256" key="2">
    <source>
        <dbReference type="ARBA" id="ARBA00023125"/>
    </source>
</evidence>
<dbReference type="InterPro" id="IPR009057">
    <property type="entry name" value="Homeodomain-like_sf"/>
</dbReference>
<keyword evidence="2 5" id="KW-0238">DNA-binding</keyword>
<dbReference type="Gene3D" id="1.10.10.60">
    <property type="entry name" value="Homeodomain-like"/>
    <property type="match status" value="2"/>
</dbReference>
<keyword evidence="3" id="KW-0804">Transcription</keyword>
<dbReference type="InterPro" id="IPR011051">
    <property type="entry name" value="RmlC_Cupin_sf"/>
</dbReference>
<evidence type="ECO:0000313" key="5">
    <source>
        <dbReference type="EMBL" id="SDM81057.1"/>
    </source>
</evidence>
<dbReference type="PANTHER" id="PTHR43280">
    <property type="entry name" value="ARAC-FAMILY TRANSCRIPTIONAL REGULATOR"/>
    <property type="match status" value="1"/>
</dbReference>
<dbReference type="GO" id="GO:0003700">
    <property type="term" value="F:DNA-binding transcription factor activity"/>
    <property type="evidence" value="ECO:0007669"/>
    <property type="project" value="InterPro"/>
</dbReference>
<dbReference type="SUPFAM" id="SSF46689">
    <property type="entry name" value="Homeodomain-like"/>
    <property type="match status" value="2"/>
</dbReference>
<dbReference type="PROSITE" id="PS00041">
    <property type="entry name" value="HTH_ARAC_FAMILY_1"/>
    <property type="match status" value="1"/>
</dbReference>
<keyword evidence="1" id="KW-0805">Transcription regulation</keyword>
<dbReference type="InterPro" id="IPR014710">
    <property type="entry name" value="RmlC-like_jellyroll"/>
</dbReference>
<feature type="domain" description="HTH araC/xylS-type" evidence="4">
    <location>
        <begin position="187"/>
        <end position="285"/>
    </location>
</feature>
<dbReference type="InterPro" id="IPR018062">
    <property type="entry name" value="HTH_AraC-typ_CS"/>
</dbReference>
<dbReference type="Proteomes" id="UP000183200">
    <property type="component" value="Unassembled WGS sequence"/>
</dbReference>
<evidence type="ECO:0000256" key="3">
    <source>
        <dbReference type="ARBA" id="ARBA00023163"/>
    </source>
</evidence>
<reference evidence="6" key="1">
    <citation type="submission" date="2016-10" db="EMBL/GenBank/DDBJ databases">
        <authorList>
            <person name="Varghese N."/>
            <person name="Submissions S."/>
        </authorList>
    </citation>
    <scope>NUCLEOTIDE SEQUENCE [LARGE SCALE GENOMIC DNA]</scope>
    <source>
        <strain evidence="6">DSM 19110</strain>
    </source>
</reference>